<accession>A0ACC1RJJ5</accession>
<evidence type="ECO:0000313" key="2">
    <source>
        <dbReference type="Proteomes" id="UP001148629"/>
    </source>
</evidence>
<name>A0ACC1RJJ5_9HYPO</name>
<reference evidence="1" key="1">
    <citation type="submission" date="2022-08" db="EMBL/GenBank/DDBJ databases">
        <title>Genome Sequence of Fusarium decemcellulare.</title>
        <authorList>
            <person name="Buettner E."/>
        </authorList>
    </citation>
    <scope>NUCLEOTIDE SEQUENCE</scope>
    <source>
        <strain evidence="1">Babe19</strain>
    </source>
</reference>
<sequence>MTNPFIRLPPELISDIGDYVDAASLGMLRLCSKATRKVFTSYFIQHHIMRSQSIDLTKEGLYRLRNLSLSSDLAPRIRHLELVCIYYHETPADSDHPDTTFPDEPIFPRRDLWFLHSLRFLDNPEERKWMDDRQPEQFVLTGATMCVQLSDALRAFGSLDEITLEAVVVLGRQPEHRWPPHKVEYLAWKELWSRAIQAYRVVMSAIARSQIHLNSLVIYEGTKICSIPCNEAVAVVPRITQQGFAAVGSRLNNFSLSLATKLTPAVPVKDDDDFYEPLDLSSDQILPLSGSTLDDESEFQDMARLLQLMPNLKSLTMHLYRTFRDKESLFNSYSPLLSVLFRCMALQHLRSLNLRGFLAQKTLKNDILLTYPSIRSLALVYMTFKPDEWAGAFSPLVNTNSSVRTLRLSDIWSSDPRERFTVDVTQSIARSLMAANPGKMHLVSDREQRSDMNKEMILCIEINPESGWAVAGGLASHKDWVGVANWVLECGPPTNYG</sequence>
<dbReference type="Proteomes" id="UP001148629">
    <property type="component" value="Unassembled WGS sequence"/>
</dbReference>
<evidence type="ECO:0000313" key="1">
    <source>
        <dbReference type="EMBL" id="KAJ3519716.1"/>
    </source>
</evidence>
<dbReference type="EMBL" id="JANRMS010003078">
    <property type="protein sequence ID" value="KAJ3519716.1"/>
    <property type="molecule type" value="Genomic_DNA"/>
</dbReference>
<comment type="caution">
    <text evidence="1">The sequence shown here is derived from an EMBL/GenBank/DDBJ whole genome shotgun (WGS) entry which is preliminary data.</text>
</comment>
<proteinExistence type="predicted"/>
<protein>
    <submittedName>
        <fullName evidence="1">Uncharacterized protein</fullName>
    </submittedName>
</protein>
<gene>
    <name evidence="1" type="ORF">NM208_g14014</name>
</gene>
<keyword evidence="2" id="KW-1185">Reference proteome</keyword>
<organism evidence="1 2">
    <name type="scientific">Fusarium decemcellulare</name>
    <dbReference type="NCBI Taxonomy" id="57161"/>
    <lineage>
        <taxon>Eukaryota</taxon>
        <taxon>Fungi</taxon>
        <taxon>Dikarya</taxon>
        <taxon>Ascomycota</taxon>
        <taxon>Pezizomycotina</taxon>
        <taxon>Sordariomycetes</taxon>
        <taxon>Hypocreomycetidae</taxon>
        <taxon>Hypocreales</taxon>
        <taxon>Nectriaceae</taxon>
        <taxon>Fusarium</taxon>
        <taxon>Fusarium decemcellulare species complex</taxon>
    </lineage>
</organism>